<reference evidence="2 4" key="2">
    <citation type="submission" date="2017-04" db="EMBL/GenBank/DDBJ databases">
        <title>Characterization, genome and methylation analysis of a phthalic acid esters degrading strain Sphingobium yanoikuyae SHJ.</title>
        <authorList>
            <person name="Feng L."/>
        </authorList>
    </citation>
    <scope>NUCLEOTIDE SEQUENCE [LARGE SCALE GENOMIC DNA]</scope>
    <source>
        <strain evidence="2 4">SHJ</strain>
    </source>
</reference>
<keyword evidence="1" id="KW-1133">Transmembrane helix</keyword>
<feature type="transmembrane region" description="Helical" evidence="1">
    <location>
        <begin position="33"/>
        <end position="52"/>
    </location>
</feature>
<evidence type="ECO:0000313" key="3">
    <source>
        <dbReference type="EMBL" id="OAH45953.1"/>
    </source>
</evidence>
<evidence type="ECO:0000313" key="5">
    <source>
        <dbReference type="Proteomes" id="UP000077262"/>
    </source>
</evidence>
<reference evidence="3 5" key="1">
    <citation type="submission" date="2016-02" db="EMBL/GenBank/DDBJ databases">
        <authorList>
            <person name="Wen L."/>
            <person name="He K."/>
            <person name="Yang H."/>
        </authorList>
    </citation>
    <scope>NUCLEOTIDE SEQUENCE [LARGE SCALE GENOMIC DNA]</scope>
    <source>
        <strain evidence="3 5">CD09_2</strain>
    </source>
</reference>
<gene>
    <name evidence="3" type="ORF">AX777_04200</name>
    <name evidence="2" type="ORF">BV87_11715</name>
</gene>
<accession>A0A0J9CV76</accession>
<sequence>MAGMILSILMLAGILLTGGGIYAIVKRGDRKRGVLMIVAGLVMFGNVAISAIPMPPPQQAR</sequence>
<organism evidence="3 5">
    <name type="scientific">Sphingobium yanoikuyae</name>
    <name type="common">Sphingomonas yanoikuyae</name>
    <dbReference type="NCBI Taxonomy" id="13690"/>
    <lineage>
        <taxon>Bacteria</taxon>
        <taxon>Pseudomonadati</taxon>
        <taxon>Pseudomonadota</taxon>
        <taxon>Alphaproteobacteria</taxon>
        <taxon>Sphingomonadales</taxon>
        <taxon>Sphingomonadaceae</taxon>
        <taxon>Sphingobium</taxon>
    </lineage>
</organism>
<name>A0A0J9CV76_SPHYA</name>
<keyword evidence="1" id="KW-0812">Transmembrane</keyword>
<dbReference type="Proteomes" id="UP000077262">
    <property type="component" value="Unassembled WGS sequence"/>
</dbReference>
<evidence type="ECO:0000256" key="1">
    <source>
        <dbReference type="SAM" id="Phobius"/>
    </source>
</evidence>
<proteinExistence type="predicted"/>
<dbReference type="Proteomes" id="UP000037029">
    <property type="component" value="Chromosome"/>
</dbReference>
<dbReference type="AlphaFoldDB" id="A0A0J9CV76"/>
<dbReference type="RefSeq" id="WP_026109318.1">
    <property type="nucleotide sequence ID" value="NZ_CP020925.1"/>
</dbReference>
<dbReference type="EMBL" id="LSTR01000022">
    <property type="protein sequence ID" value="OAH45953.1"/>
    <property type="molecule type" value="Genomic_DNA"/>
</dbReference>
<evidence type="ECO:0000313" key="2">
    <source>
        <dbReference type="EMBL" id="ATP21497.1"/>
    </source>
</evidence>
<dbReference type="PATRIC" id="fig|13690.12.peg.4636"/>
<evidence type="ECO:0000313" key="4">
    <source>
        <dbReference type="Proteomes" id="UP000037029"/>
    </source>
</evidence>
<dbReference type="OrthoDB" id="7477507at2"/>
<keyword evidence="1" id="KW-0472">Membrane</keyword>
<dbReference type="EMBL" id="CP020925">
    <property type="protein sequence ID" value="ATP21497.1"/>
    <property type="molecule type" value="Genomic_DNA"/>
</dbReference>
<protein>
    <submittedName>
        <fullName evidence="3">Uncharacterized protein</fullName>
    </submittedName>
</protein>